<sequence length="179" mass="16899">DHTLGHGLVHGGETTLVGEIVGVAERGLLGGAECGGDGVVGGHTSNVGLGVGDDFAVLDVEAADLVEGTAGGAVARQELGDDGELGVGVDGQAGAVVGGVAHTVRVEVASVLVAHSTVAVGAVPALGARAAVLAVDGAAVGGVGSSVLVGLPDIHLVTARSVVALAGVDVVGGWGPALY</sequence>
<protein>
    <submittedName>
        <fullName evidence="1">10370_t:CDS:1</fullName>
    </submittedName>
</protein>
<keyword evidence="2" id="KW-1185">Reference proteome</keyword>
<accession>A0ACA9R6X1</accession>
<evidence type="ECO:0000313" key="2">
    <source>
        <dbReference type="Proteomes" id="UP000789525"/>
    </source>
</evidence>
<gene>
    <name evidence="1" type="ORF">ACOLOM_LOCUS14256</name>
</gene>
<organism evidence="1 2">
    <name type="scientific">Acaulospora colombiana</name>
    <dbReference type="NCBI Taxonomy" id="27376"/>
    <lineage>
        <taxon>Eukaryota</taxon>
        <taxon>Fungi</taxon>
        <taxon>Fungi incertae sedis</taxon>
        <taxon>Mucoromycota</taxon>
        <taxon>Glomeromycotina</taxon>
        <taxon>Glomeromycetes</taxon>
        <taxon>Diversisporales</taxon>
        <taxon>Acaulosporaceae</taxon>
        <taxon>Acaulospora</taxon>
    </lineage>
</organism>
<dbReference type="Proteomes" id="UP000789525">
    <property type="component" value="Unassembled WGS sequence"/>
</dbReference>
<proteinExistence type="predicted"/>
<feature type="non-terminal residue" evidence="1">
    <location>
        <position position="1"/>
    </location>
</feature>
<feature type="non-terminal residue" evidence="1">
    <location>
        <position position="179"/>
    </location>
</feature>
<dbReference type="EMBL" id="CAJVPT010070525">
    <property type="protein sequence ID" value="CAG8779468.1"/>
    <property type="molecule type" value="Genomic_DNA"/>
</dbReference>
<reference evidence="1" key="1">
    <citation type="submission" date="2021-06" db="EMBL/GenBank/DDBJ databases">
        <authorList>
            <person name="Kallberg Y."/>
            <person name="Tangrot J."/>
            <person name="Rosling A."/>
        </authorList>
    </citation>
    <scope>NUCLEOTIDE SEQUENCE</scope>
    <source>
        <strain evidence="1">CL356</strain>
    </source>
</reference>
<name>A0ACA9R6X1_9GLOM</name>
<comment type="caution">
    <text evidence="1">The sequence shown here is derived from an EMBL/GenBank/DDBJ whole genome shotgun (WGS) entry which is preliminary data.</text>
</comment>
<evidence type="ECO:0000313" key="1">
    <source>
        <dbReference type="EMBL" id="CAG8779468.1"/>
    </source>
</evidence>